<proteinExistence type="predicted"/>
<reference evidence="2" key="2">
    <citation type="submission" date="2015-01" db="EMBL/GenBank/DDBJ databases">
        <title>Evolutionary Origins and Diversification of the Mycorrhizal Mutualists.</title>
        <authorList>
            <consortium name="DOE Joint Genome Institute"/>
            <consortium name="Mycorrhizal Genomics Consortium"/>
            <person name="Kohler A."/>
            <person name="Kuo A."/>
            <person name="Nagy L.G."/>
            <person name="Floudas D."/>
            <person name="Copeland A."/>
            <person name="Barry K.W."/>
            <person name="Cichocki N."/>
            <person name="Veneault-Fourrey C."/>
            <person name="LaButti K."/>
            <person name="Lindquist E.A."/>
            <person name="Lipzen A."/>
            <person name="Lundell T."/>
            <person name="Morin E."/>
            <person name="Murat C."/>
            <person name="Riley R."/>
            <person name="Ohm R."/>
            <person name="Sun H."/>
            <person name="Tunlid A."/>
            <person name="Henrissat B."/>
            <person name="Grigoriev I.V."/>
            <person name="Hibbett D.S."/>
            <person name="Martin F."/>
        </authorList>
    </citation>
    <scope>NUCLEOTIDE SEQUENCE [LARGE SCALE GENOMIC DNA]</scope>
    <source>
        <strain evidence="2">441</strain>
    </source>
</reference>
<organism evidence="1 2">
    <name type="scientific">Pisolithus microcarpus 441</name>
    <dbReference type="NCBI Taxonomy" id="765257"/>
    <lineage>
        <taxon>Eukaryota</taxon>
        <taxon>Fungi</taxon>
        <taxon>Dikarya</taxon>
        <taxon>Basidiomycota</taxon>
        <taxon>Agaricomycotina</taxon>
        <taxon>Agaricomycetes</taxon>
        <taxon>Agaricomycetidae</taxon>
        <taxon>Boletales</taxon>
        <taxon>Sclerodermatineae</taxon>
        <taxon>Pisolithaceae</taxon>
        <taxon>Pisolithus</taxon>
    </lineage>
</organism>
<dbReference type="HOGENOM" id="CLU_2923588_0_0_1"/>
<dbReference type="EMBL" id="KN833730">
    <property type="protein sequence ID" value="KIK23142.1"/>
    <property type="molecule type" value="Genomic_DNA"/>
</dbReference>
<sequence length="61" mass="6935">MSSSAIHPQTIVPWETALLDELEDKPGDSVTVKMAKELEAEEWRMAEEAERVHKEQEAKAK</sequence>
<evidence type="ECO:0000313" key="1">
    <source>
        <dbReference type="EMBL" id="KIK23142.1"/>
    </source>
</evidence>
<name>A0A0C9ZL81_9AGAM</name>
<protein>
    <submittedName>
        <fullName evidence="1">Uncharacterized protein</fullName>
    </submittedName>
</protein>
<reference evidence="1 2" key="1">
    <citation type="submission" date="2014-04" db="EMBL/GenBank/DDBJ databases">
        <authorList>
            <consortium name="DOE Joint Genome Institute"/>
            <person name="Kuo A."/>
            <person name="Kohler A."/>
            <person name="Costa M.D."/>
            <person name="Nagy L.G."/>
            <person name="Floudas D."/>
            <person name="Copeland A."/>
            <person name="Barry K.W."/>
            <person name="Cichocki N."/>
            <person name="Veneault-Fourrey C."/>
            <person name="LaButti K."/>
            <person name="Lindquist E.A."/>
            <person name="Lipzen A."/>
            <person name="Lundell T."/>
            <person name="Morin E."/>
            <person name="Murat C."/>
            <person name="Sun H."/>
            <person name="Tunlid A."/>
            <person name="Henrissat B."/>
            <person name="Grigoriev I.V."/>
            <person name="Hibbett D.S."/>
            <person name="Martin F."/>
            <person name="Nordberg H.P."/>
            <person name="Cantor M.N."/>
            <person name="Hua S.X."/>
        </authorList>
    </citation>
    <scope>NUCLEOTIDE SEQUENCE [LARGE SCALE GENOMIC DNA]</scope>
    <source>
        <strain evidence="1 2">441</strain>
    </source>
</reference>
<evidence type="ECO:0000313" key="2">
    <source>
        <dbReference type="Proteomes" id="UP000054018"/>
    </source>
</evidence>
<accession>A0A0C9ZL81</accession>
<keyword evidence="2" id="KW-1185">Reference proteome</keyword>
<dbReference type="AlphaFoldDB" id="A0A0C9ZL81"/>
<dbReference type="Proteomes" id="UP000054018">
    <property type="component" value="Unassembled WGS sequence"/>
</dbReference>
<gene>
    <name evidence="1" type="ORF">PISMIDRAFT_11133</name>
</gene>